<dbReference type="SMART" id="SM00418">
    <property type="entry name" value="HTH_ARSR"/>
    <property type="match status" value="1"/>
</dbReference>
<accession>A0AAU8IH30</accession>
<keyword evidence="3" id="KW-0804">Transcription</keyword>
<dbReference type="InterPro" id="IPR036390">
    <property type="entry name" value="WH_DNA-bd_sf"/>
</dbReference>
<dbReference type="PRINTS" id="PR00778">
    <property type="entry name" value="HTHARSR"/>
</dbReference>
<dbReference type="InterPro" id="IPR011991">
    <property type="entry name" value="ArsR-like_HTH"/>
</dbReference>
<evidence type="ECO:0000259" key="4">
    <source>
        <dbReference type="PROSITE" id="PS50987"/>
    </source>
</evidence>
<dbReference type="Pfam" id="PF01022">
    <property type="entry name" value="HTH_5"/>
    <property type="match status" value="1"/>
</dbReference>
<dbReference type="GO" id="GO:0003700">
    <property type="term" value="F:DNA-binding transcription factor activity"/>
    <property type="evidence" value="ECO:0007669"/>
    <property type="project" value="InterPro"/>
</dbReference>
<organism evidence="5">
    <name type="scientific">Sporolactobacillus sp. Y61</name>
    <dbReference type="NCBI Taxonomy" id="3160863"/>
    <lineage>
        <taxon>Bacteria</taxon>
        <taxon>Bacillati</taxon>
        <taxon>Bacillota</taxon>
        <taxon>Bacilli</taxon>
        <taxon>Bacillales</taxon>
        <taxon>Sporolactobacillaceae</taxon>
        <taxon>Sporolactobacillus</taxon>
    </lineage>
</organism>
<dbReference type="Gene3D" id="1.10.10.10">
    <property type="entry name" value="Winged helix-like DNA-binding domain superfamily/Winged helix DNA-binding domain"/>
    <property type="match status" value="1"/>
</dbReference>
<dbReference type="CDD" id="cd00090">
    <property type="entry name" value="HTH_ARSR"/>
    <property type="match status" value="1"/>
</dbReference>
<dbReference type="InterPro" id="IPR051081">
    <property type="entry name" value="HTH_MetalResp_TranReg"/>
</dbReference>
<keyword evidence="2" id="KW-0238">DNA-binding</keyword>
<evidence type="ECO:0000256" key="2">
    <source>
        <dbReference type="ARBA" id="ARBA00023125"/>
    </source>
</evidence>
<keyword evidence="1" id="KW-0805">Transcription regulation</keyword>
<evidence type="ECO:0000313" key="5">
    <source>
        <dbReference type="EMBL" id="XCJ17468.1"/>
    </source>
</evidence>
<dbReference type="PANTHER" id="PTHR33154">
    <property type="entry name" value="TRANSCRIPTIONAL REGULATOR, ARSR FAMILY"/>
    <property type="match status" value="1"/>
</dbReference>
<proteinExistence type="predicted"/>
<dbReference type="EMBL" id="CP159510">
    <property type="protein sequence ID" value="XCJ17468.1"/>
    <property type="molecule type" value="Genomic_DNA"/>
</dbReference>
<reference evidence="5" key="1">
    <citation type="submission" date="2024-06" db="EMBL/GenBank/DDBJ databases">
        <authorList>
            <person name="Fan A."/>
            <person name="Zhang F.Y."/>
            <person name="Zhang L."/>
        </authorList>
    </citation>
    <scope>NUCLEOTIDE SEQUENCE</scope>
    <source>
        <strain evidence="5">Y61</strain>
    </source>
</reference>
<name>A0AAU8IH30_9BACL</name>
<gene>
    <name evidence="5" type="ORF">ABNN70_02780</name>
</gene>
<dbReference type="AlphaFoldDB" id="A0AAU8IH30"/>
<protein>
    <submittedName>
        <fullName evidence="5">Metalloregulator ArsR/SmtB family transcription factor</fullName>
    </submittedName>
</protein>
<dbReference type="PANTHER" id="PTHR33154:SF18">
    <property type="entry name" value="ARSENICAL RESISTANCE OPERON REPRESSOR"/>
    <property type="match status" value="1"/>
</dbReference>
<dbReference type="InterPro" id="IPR001845">
    <property type="entry name" value="HTH_ArsR_DNA-bd_dom"/>
</dbReference>
<dbReference type="SUPFAM" id="SSF46785">
    <property type="entry name" value="Winged helix' DNA-binding domain"/>
    <property type="match status" value="1"/>
</dbReference>
<evidence type="ECO:0000256" key="3">
    <source>
        <dbReference type="ARBA" id="ARBA00023163"/>
    </source>
</evidence>
<dbReference type="GO" id="GO:0003677">
    <property type="term" value="F:DNA binding"/>
    <property type="evidence" value="ECO:0007669"/>
    <property type="project" value="UniProtKB-KW"/>
</dbReference>
<dbReference type="PROSITE" id="PS50987">
    <property type="entry name" value="HTH_ARSR_2"/>
    <property type="match status" value="1"/>
</dbReference>
<sequence>MNAVVEDVAETSSLLKLLGDKTRLTILSYLKHGELCVCELVDLLNASQPAISQHLKKLRLAGIIQERKQGTWVYYSLNKSVPDYVSVIIDSLPDQHVGRCGSSECN</sequence>
<feature type="domain" description="HTH arsR-type" evidence="4">
    <location>
        <begin position="3"/>
        <end position="96"/>
    </location>
</feature>
<dbReference type="RefSeq" id="WP_353948711.1">
    <property type="nucleotide sequence ID" value="NZ_CP159510.1"/>
</dbReference>
<evidence type="ECO:0000256" key="1">
    <source>
        <dbReference type="ARBA" id="ARBA00023015"/>
    </source>
</evidence>
<dbReference type="InterPro" id="IPR036388">
    <property type="entry name" value="WH-like_DNA-bd_sf"/>
</dbReference>
<dbReference type="NCBIfam" id="NF033788">
    <property type="entry name" value="HTH_metalloreg"/>
    <property type="match status" value="1"/>
</dbReference>